<dbReference type="Gene3D" id="3.40.50.410">
    <property type="entry name" value="von Willebrand factor, type A domain"/>
    <property type="match status" value="1"/>
</dbReference>
<feature type="compositionally biased region" description="Polar residues" evidence="1">
    <location>
        <begin position="109"/>
        <end position="118"/>
    </location>
</feature>
<proteinExistence type="predicted"/>
<dbReference type="CDD" id="cd00198">
    <property type="entry name" value="vWFA"/>
    <property type="match status" value="1"/>
</dbReference>
<name>A0A7V4XUG8_9BACT</name>
<dbReference type="Pfam" id="PF13519">
    <property type="entry name" value="VWA_2"/>
    <property type="match status" value="1"/>
</dbReference>
<evidence type="ECO:0000256" key="1">
    <source>
        <dbReference type="SAM" id="MobiDB-lite"/>
    </source>
</evidence>
<sequence length="410" mass="45174">MAYIGRKPRLPAACWPQPSRECMLAKMFFPLRAPFQTLVWLVLASGWLCPAAVAQTPSSQAQSQPGAQTQTAAPVQTVLANPKQPETQPSLLVDRDPVLSPDYEDDQPVSASRPLSQQRAREIQHLRGNEYMIRTNVDEVVLNCTVVDKKGRLVTDLTRQDFHVWEDNKPQTIASFSHEDLPVSMGILVDNSGSMQNKLNAVDKAALDLVRASNPDDEAFIVNFSDQAYLDQGFTSSIAKLEQGLSHTEARGGTALYDAIVASADELSKDARHPKQVLLVVTDGEDDASTMNLQQAIQRVQALHGPEIYAIGLLYNDSGDEARRARKALEQLTEQTGGLAYFPRSLENVDEVAAEVAKDIRNQYTIGYHPTRPVRLGGYRTVRVEAKAPGHGRLIVRTRTGYLATPNAKH</sequence>
<protein>
    <submittedName>
        <fullName evidence="3">VWA domain-containing protein</fullName>
    </submittedName>
</protein>
<accession>A0A7V4XUG8</accession>
<dbReference type="InterPro" id="IPR036465">
    <property type="entry name" value="vWFA_dom_sf"/>
</dbReference>
<reference evidence="3" key="1">
    <citation type="journal article" date="2020" name="mSystems">
        <title>Genome- and Community-Level Interaction Insights into Carbon Utilization and Element Cycling Functions of Hydrothermarchaeota in Hydrothermal Sediment.</title>
        <authorList>
            <person name="Zhou Z."/>
            <person name="Liu Y."/>
            <person name="Xu W."/>
            <person name="Pan J."/>
            <person name="Luo Z.H."/>
            <person name="Li M."/>
        </authorList>
    </citation>
    <scope>NUCLEOTIDE SEQUENCE [LARGE SCALE GENOMIC DNA]</scope>
    <source>
        <strain evidence="3">SpSt-855</strain>
    </source>
</reference>
<evidence type="ECO:0000313" key="3">
    <source>
        <dbReference type="EMBL" id="HGY95448.1"/>
    </source>
</evidence>
<dbReference type="AlphaFoldDB" id="A0A7V4XUG8"/>
<dbReference type="InterPro" id="IPR017802">
    <property type="entry name" value="VWFA-rel_acidobac-type"/>
</dbReference>
<dbReference type="SUPFAM" id="SSF53300">
    <property type="entry name" value="vWA-like"/>
    <property type="match status" value="1"/>
</dbReference>
<organism evidence="3">
    <name type="scientific">Acidobacterium capsulatum</name>
    <dbReference type="NCBI Taxonomy" id="33075"/>
    <lineage>
        <taxon>Bacteria</taxon>
        <taxon>Pseudomonadati</taxon>
        <taxon>Acidobacteriota</taxon>
        <taxon>Terriglobia</taxon>
        <taxon>Terriglobales</taxon>
        <taxon>Acidobacteriaceae</taxon>
        <taxon>Acidobacterium</taxon>
    </lineage>
</organism>
<gene>
    <name evidence="3" type="ORF">ENW50_12305</name>
</gene>
<dbReference type="PROSITE" id="PS50234">
    <property type="entry name" value="VWFA"/>
    <property type="match status" value="1"/>
</dbReference>
<dbReference type="EMBL" id="DTKL01000077">
    <property type="protein sequence ID" value="HGY95448.1"/>
    <property type="molecule type" value="Genomic_DNA"/>
</dbReference>
<feature type="region of interest" description="Disordered" evidence="1">
    <location>
        <begin position="81"/>
        <end position="118"/>
    </location>
</feature>
<dbReference type="InterPro" id="IPR002035">
    <property type="entry name" value="VWF_A"/>
</dbReference>
<comment type="caution">
    <text evidence="3">The sequence shown here is derived from an EMBL/GenBank/DDBJ whole genome shotgun (WGS) entry which is preliminary data.</text>
</comment>
<evidence type="ECO:0000259" key="2">
    <source>
        <dbReference type="PROSITE" id="PS50234"/>
    </source>
</evidence>
<dbReference type="SMART" id="SM00327">
    <property type="entry name" value="VWA"/>
    <property type="match status" value="1"/>
</dbReference>
<feature type="domain" description="VWFA" evidence="2">
    <location>
        <begin position="184"/>
        <end position="356"/>
    </location>
</feature>
<dbReference type="NCBIfam" id="TIGR03436">
    <property type="entry name" value="acidobact_VWFA"/>
    <property type="match status" value="1"/>
</dbReference>